<dbReference type="CDD" id="cd02440">
    <property type="entry name" value="AdoMet_MTases"/>
    <property type="match status" value="1"/>
</dbReference>
<dbReference type="InterPro" id="IPR027417">
    <property type="entry name" value="P-loop_NTPase"/>
</dbReference>
<dbReference type="InterPro" id="IPR001650">
    <property type="entry name" value="Helicase_C-like"/>
</dbReference>
<feature type="domain" description="Helicase C-terminal" evidence="3">
    <location>
        <begin position="1216"/>
        <end position="1302"/>
    </location>
</feature>
<feature type="domain" description="Helicase ATP-binding" evidence="2">
    <location>
        <begin position="775"/>
        <end position="1044"/>
    </location>
</feature>
<dbReference type="InterPro" id="IPR003356">
    <property type="entry name" value="DNA_methylase_A-5"/>
</dbReference>
<feature type="region of interest" description="Disordered" evidence="1">
    <location>
        <begin position="1429"/>
        <end position="1458"/>
    </location>
</feature>
<evidence type="ECO:0000313" key="4">
    <source>
        <dbReference type="EMBL" id="XBH22909.1"/>
    </source>
</evidence>
<organism evidence="4">
    <name type="scientific">Jonesiaceae bacterium BS-20</name>
    <dbReference type="NCBI Taxonomy" id="3120821"/>
    <lineage>
        <taxon>Bacteria</taxon>
        <taxon>Bacillati</taxon>
        <taxon>Actinomycetota</taxon>
        <taxon>Actinomycetes</taxon>
        <taxon>Micrococcales</taxon>
        <taxon>Jonesiaceae</taxon>
    </lineage>
</organism>
<protein>
    <submittedName>
        <fullName evidence="4">Helicase-related protein</fullName>
    </submittedName>
</protein>
<evidence type="ECO:0000256" key="1">
    <source>
        <dbReference type="SAM" id="MobiDB-lite"/>
    </source>
</evidence>
<keyword evidence="4" id="KW-0547">Nucleotide-binding</keyword>
<dbReference type="PRINTS" id="PR00507">
    <property type="entry name" value="N12N6MTFRASE"/>
</dbReference>
<dbReference type="SMART" id="SM00490">
    <property type="entry name" value="HELICc"/>
    <property type="match status" value="1"/>
</dbReference>
<reference evidence="4" key="1">
    <citation type="submission" date="2024-02" db="EMBL/GenBank/DDBJ databases">
        <title>Tomenella chthoni gen. nov. sp. nov., a member of the family Jonesiaceae isolated from bat guano.</title>
        <authorList>
            <person name="Miller S.L."/>
            <person name="King J."/>
            <person name="Sankaranarayanan K."/>
            <person name="Lawson P.A."/>
        </authorList>
    </citation>
    <scope>NUCLEOTIDE SEQUENCE</scope>
    <source>
        <strain evidence="4">BS-20</strain>
    </source>
</reference>
<dbReference type="PANTHER" id="PTHR41313:SF1">
    <property type="entry name" value="DNA METHYLASE ADENINE-SPECIFIC DOMAIN-CONTAINING PROTEIN"/>
    <property type="match status" value="1"/>
</dbReference>
<keyword evidence="4" id="KW-0067">ATP-binding</keyword>
<keyword evidence="4" id="KW-0378">Hydrolase</keyword>
<dbReference type="SUPFAM" id="SSF52540">
    <property type="entry name" value="P-loop containing nucleoside triphosphate hydrolases"/>
    <property type="match status" value="2"/>
</dbReference>
<keyword evidence="4" id="KW-0347">Helicase</keyword>
<dbReference type="EMBL" id="CP146203">
    <property type="protein sequence ID" value="XBH22909.1"/>
    <property type="molecule type" value="Genomic_DNA"/>
</dbReference>
<sequence>MNATAKAALNALTTLSTLAGPLTTEQRTALTQWSGWGPIAPALHINPKPEWEATADQLTQLFETNPTWVQSAAEAPDTSFYTPTWLVEAMAAILTSVGYTGGNILEPGCGNGRFLGVNLPNTQFTGIEQDSVSAAMASALHPEATVINKPLQKTALREGTFDAVLANVPFSAHAPFDPACESASLHQYFLLRALKALRPGGYLIALTSRALFDGTQMDALAEEGDLHAVVRLASGTFVGTSAVADLIVIQKRAQGTEPAGWNDRAERGEISYSYLSHSARYNRLRVVHPEHQWRSAEVNIYFDRYPQHVAGTMSATGFDQAPITVTASDPQQAGLAAIAAATAHLPALPARPASTGNPFEDVTLADQLGRKEGAYHLDGDKVVRIIDGAPQPVARAGKELKALIRLRDLATTLIAKDALHATELASAPDQHHDLRTTVRAAYETYVNQFGYLGRGHLIEGAVDAESGEPKWSWRRPTLGGFRKDPDWMIVAALEVYNPDTQQGKPAAMLSHPVNRRPQPITRAQTPAQALAVSLGETGNIDLARIAGLLNLPNTAAARTALDTLVFKDPVTSELVPAAQYLSGNVRTKLEQAQAALQHDPTQHVNVAALTEVVPADYGPLQIHVSLGAPWVSPQVVMDFISEVLNTRATVTYTPGVAVWEVNDSWYDRKTEASLLYGTSERNPLQLLDAALNARTVIIYDEVYDPSSRAYKKVRDNAATLAAASKIDALQERFSIWVWEGKDCSAQLVRQFNDQFRSHVPRKFDGSTALLPTLAPDVHLWPWQKSVIERIVSSPRTMCNHQVGRGKTLSMIGAAVTLRQLGLATKPLIAVPSHLLEQIATEALQAFPSASVLVATKEDLTKENRKLFAARCATGDWDAVVMTHEALGSIPVDTQVEQAWIADQKHALISTIQSNDALSARGRGAKAIASALKRFDTRTQSLRAGMGADDIVTFEQLGVDFLAVDEVHMFRRLPTGGRGSGFSFGSSKRATDLLLKVHSLGLRRPGKPHFAGFTGTPWSNTLAETYVWQQFFQPDRLTASGIHTFGEWASMFVKFVTAVEVAPDGSGFRVHTRPAEVTNARVLMDMFTEIADFIDPNETHAFVIPNANRKTNVVDPSPAQKEYVNNLVVRADRVRGSNSSDDNMLAICGDGRRVALDPQLVGIQEPSPKVNAVAANVAAVHHKYADVTIEGATSPGVLQLVVCDQGTPGDKGAQTYGRIKAALIARGVDPSRIRFVHEATTDKARAALFAACRDGSVNVLLGSTSKVGVGTNIQTRLRALHHVDAPWRPADVEQREGRALRPGNLNTDVDIYRYVTQGTFDAYMWQTLETKARFIHQLMRAVVTADTITDIGEQTLSFGEVKALAAGNPLLLDQAKVAVNVRQLRVLEAMHNQNVGALRSSARADRSRAGVLDRMHTGLGEAAAELATLNRDQTLSQRQSEAARAGNGAIEPASKPSWQSAESHAWGPVRLCVNEVLSTRKLVVFKVLYRYAEIGSVQVIRKALRHQPTETVMNAMEAFFASCAAHQNLLSGQAGELLERAQESERLADESVFAKADELRGATALLTSITAEIAETAVELAAA</sequence>
<dbReference type="InterPro" id="IPR052933">
    <property type="entry name" value="DNA_Protect_Modify"/>
</dbReference>
<name>A0AAU7DY19_9MICO</name>
<dbReference type="PANTHER" id="PTHR41313">
    <property type="entry name" value="ADENINE-SPECIFIC METHYLTRANSFERASE"/>
    <property type="match status" value="1"/>
</dbReference>
<dbReference type="Gene3D" id="3.40.50.300">
    <property type="entry name" value="P-loop containing nucleotide triphosphate hydrolases"/>
    <property type="match status" value="2"/>
</dbReference>
<accession>A0AAU7DY19</accession>
<dbReference type="GO" id="GO:0008170">
    <property type="term" value="F:N-methyltransferase activity"/>
    <property type="evidence" value="ECO:0007669"/>
    <property type="project" value="InterPro"/>
</dbReference>
<proteinExistence type="predicted"/>
<dbReference type="SMART" id="SM00487">
    <property type="entry name" value="DEXDc"/>
    <property type="match status" value="1"/>
</dbReference>
<dbReference type="GO" id="GO:0004386">
    <property type="term" value="F:helicase activity"/>
    <property type="evidence" value="ECO:0007669"/>
    <property type="project" value="UniProtKB-KW"/>
</dbReference>
<dbReference type="Gene3D" id="3.40.50.150">
    <property type="entry name" value="Vaccinia Virus protein VP39"/>
    <property type="match status" value="1"/>
</dbReference>
<dbReference type="SUPFAM" id="SSF53335">
    <property type="entry name" value="S-adenosyl-L-methionine-dependent methyltransferases"/>
    <property type="match status" value="1"/>
</dbReference>
<feature type="compositionally biased region" description="Polar residues" evidence="1">
    <location>
        <begin position="1429"/>
        <end position="1439"/>
    </location>
</feature>
<evidence type="ECO:0000259" key="2">
    <source>
        <dbReference type="SMART" id="SM00487"/>
    </source>
</evidence>
<gene>
    <name evidence="4" type="ORF">V5R04_06760</name>
</gene>
<dbReference type="Pfam" id="PF02384">
    <property type="entry name" value="N6_Mtase"/>
    <property type="match status" value="1"/>
</dbReference>
<evidence type="ECO:0000259" key="3">
    <source>
        <dbReference type="SMART" id="SM00490"/>
    </source>
</evidence>
<dbReference type="InterPro" id="IPR014001">
    <property type="entry name" value="Helicase_ATP-bd"/>
</dbReference>
<dbReference type="InterPro" id="IPR029063">
    <property type="entry name" value="SAM-dependent_MTases_sf"/>
</dbReference>
<dbReference type="GO" id="GO:0003677">
    <property type="term" value="F:DNA binding"/>
    <property type="evidence" value="ECO:0007669"/>
    <property type="project" value="InterPro"/>
</dbReference>
<dbReference type="Pfam" id="PF00271">
    <property type="entry name" value="Helicase_C"/>
    <property type="match status" value="1"/>
</dbReference>